<proteinExistence type="predicted"/>
<sequence>MEDFSTGVYVGFMIPDLPVNHAGALADSDNKPKLETVPGKVNVKKTPSSATAFDVGIYTILQTEDHVCSSWPV</sequence>
<comment type="caution">
    <text evidence="1">The sequence shown here is derived from an EMBL/GenBank/DDBJ whole genome shotgun (WGS) entry which is preliminary data.</text>
</comment>
<evidence type="ECO:0000313" key="1">
    <source>
        <dbReference type="EMBL" id="KAF3510973.1"/>
    </source>
</evidence>
<dbReference type="EMBL" id="QGKX02001521">
    <property type="protein sequence ID" value="KAF3510973.1"/>
    <property type="molecule type" value="Genomic_DNA"/>
</dbReference>
<name>A0A8S9PDQ8_BRACR</name>
<dbReference type="AlphaFoldDB" id="A0A8S9PDQ8"/>
<organism evidence="1 2">
    <name type="scientific">Brassica cretica</name>
    <name type="common">Mustard</name>
    <dbReference type="NCBI Taxonomy" id="69181"/>
    <lineage>
        <taxon>Eukaryota</taxon>
        <taxon>Viridiplantae</taxon>
        <taxon>Streptophyta</taxon>
        <taxon>Embryophyta</taxon>
        <taxon>Tracheophyta</taxon>
        <taxon>Spermatophyta</taxon>
        <taxon>Magnoliopsida</taxon>
        <taxon>eudicotyledons</taxon>
        <taxon>Gunneridae</taxon>
        <taxon>Pentapetalae</taxon>
        <taxon>rosids</taxon>
        <taxon>malvids</taxon>
        <taxon>Brassicales</taxon>
        <taxon>Brassicaceae</taxon>
        <taxon>Brassiceae</taxon>
        <taxon>Brassica</taxon>
    </lineage>
</organism>
<gene>
    <name evidence="1" type="ORF">F2Q69_00008455</name>
</gene>
<accession>A0A8S9PDQ8</accession>
<protein>
    <submittedName>
        <fullName evidence="1">Uncharacterized protein</fullName>
    </submittedName>
</protein>
<dbReference type="Proteomes" id="UP000712600">
    <property type="component" value="Unassembled WGS sequence"/>
</dbReference>
<reference evidence="1" key="1">
    <citation type="submission" date="2019-12" db="EMBL/GenBank/DDBJ databases">
        <title>Genome sequencing and annotation of Brassica cretica.</title>
        <authorList>
            <person name="Studholme D.J."/>
            <person name="Sarris P."/>
        </authorList>
    </citation>
    <scope>NUCLEOTIDE SEQUENCE</scope>
    <source>
        <strain evidence="1">PFS-109/04</strain>
        <tissue evidence="1">Leaf</tissue>
    </source>
</reference>
<evidence type="ECO:0000313" key="2">
    <source>
        <dbReference type="Proteomes" id="UP000712600"/>
    </source>
</evidence>